<accession>A0A6G0XZA0</accession>
<sequence length="202" mass="23842">MIITASLLFLFLYINTLARVHGYIYIYIYRHSHKSTSLLVTLVCVRALRGRLLGGSNCSLDRADRRVGFGGRYIARHKGFDRIHYIYIYTFFFVSLYPPSFSVCRSSAVEKKRAFFKIYIYYTRYIVRIIINIHVRITRSIRSSTTLARIYNIHKYNSRRDKNRSGGACFWYKGSGQCVYVCLCVFVRFSPCMHTYVMYTRL</sequence>
<dbReference type="AlphaFoldDB" id="A0A6G0XZA0"/>
<gene>
    <name evidence="1" type="ORF">FWK35_00036942</name>
</gene>
<protein>
    <submittedName>
        <fullName evidence="1">Uncharacterized protein</fullName>
    </submittedName>
</protein>
<comment type="caution">
    <text evidence="1">The sequence shown here is derived from an EMBL/GenBank/DDBJ whole genome shotgun (WGS) entry which is preliminary data.</text>
</comment>
<proteinExistence type="predicted"/>
<name>A0A6G0XZA0_APHCR</name>
<reference evidence="1 2" key="1">
    <citation type="submission" date="2019-08" db="EMBL/GenBank/DDBJ databases">
        <title>Whole genome of Aphis craccivora.</title>
        <authorList>
            <person name="Voronova N.V."/>
            <person name="Shulinski R.S."/>
            <person name="Bandarenka Y.V."/>
            <person name="Zhorov D.G."/>
            <person name="Warner D."/>
        </authorList>
    </citation>
    <scope>NUCLEOTIDE SEQUENCE [LARGE SCALE GENOMIC DNA]</scope>
    <source>
        <strain evidence="1">180601</strain>
        <tissue evidence="1">Whole Body</tissue>
    </source>
</reference>
<evidence type="ECO:0000313" key="1">
    <source>
        <dbReference type="EMBL" id="KAF0745912.1"/>
    </source>
</evidence>
<dbReference type="Proteomes" id="UP000478052">
    <property type="component" value="Unassembled WGS sequence"/>
</dbReference>
<keyword evidence="2" id="KW-1185">Reference proteome</keyword>
<organism evidence="1 2">
    <name type="scientific">Aphis craccivora</name>
    <name type="common">Cowpea aphid</name>
    <dbReference type="NCBI Taxonomy" id="307492"/>
    <lineage>
        <taxon>Eukaryota</taxon>
        <taxon>Metazoa</taxon>
        <taxon>Ecdysozoa</taxon>
        <taxon>Arthropoda</taxon>
        <taxon>Hexapoda</taxon>
        <taxon>Insecta</taxon>
        <taxon>Pterygota</taxon>
        <taxon>Neoptera</taxon>
        <taxon>Paraneoptera</taxon>
        <taxon>Hemiptera</taxon>
        <taxon>Sternorrhyncha</taxon>
        <taxon>Aphidomorpha</taxon>
        <taxon>Aphidoidea</taxon>
        <taxon>Aphididae</taxon>
        <taxon>Aphidini</taxon>
        <taxon>Aphis</taxon>
        <taxon>Aphis</taxon>
    </lineage>
</organism>
<dbReference type="EMBL" id="VUJU01007399">
    <property type="protein sequence ID" value="KAF0745912.1"/>
    <property type="molecule type" value="Genomic_DNA"/>
</dbReference>
<evidence type="ECO:0000313" key="2">
    <source>
        <dbReference type="Proteomes" id="UP000478052"/>
    </source>
</evidence>